<accession>A0AC58I112</accession>
<evidence type="ECO:0000313" key="1">
    <source>
        <dbReference type="Proteomes" id="UP000000437"/>
    </source>
</evidence>
<dbReference type="Proteomes" id="UP000000437">
    <property type="component" value="Chromosome 19"/>
</dbReference>
<evidence type="ECO:0000313" key="2">
    <source>
        <dbReference type="RefSeq" id="XP_073787928.1"/>
    </source>
</evidence>
<organism evidence="1 2">
    <name type="scientific">Danio rerio</name>
    <name type="common">Zebrafish</name>
    <name type="synonym">Brachydanio rerio</name>
    <dbReference type="NCBI Taxonomy" id="7955"/>
    <lineage>
        <taxon>Eukaryota</taxon>
        <taxon>Metazoa</taxon>
        <taxon>Chordata</taxon>
        <taxon>Craniata</taxon>
        <taxon>Vertebrata</taxon>
        <taxon>Euteleostomi</taxon>
        <taxon>Actinopterygii</taxon>
        <taxon>Neopterygii</taxon>
        <taxon>Teleostei</taxon>
        <taxon>Ostariophysi</taxon>
        <taxon>Cypriniformes</taxon>
        <taxon>Danionidae</taxon>
        <taxon>Danioninae</taxon>
        <taxon>Danio</taxon>
    </lineage>
</organism>
<sequence length="423" mass="47746">MLLSPAARQLGLNGIAESLLLQTVHQETEILKRASVSFTISAPNSQHKYKNAPLLNALKKAVTTSLRRTEHQLPDDPKKALVYKGEVQKLVEAGSDENTRGKCLPDLDHWSQGPDFLCSKINQLPKFTNRIENSVDSTELRDFCGLAKTGDDHLYGSVLGPLLFSIYTTSLGPVIQKHRFSYHCYADDTQLYLSFYPDDPSVPARISAFLSDISHLMKDHHLQLNLTKTEMLEVSASPTLHHNFSIQRDGATITASKMVKSLGVTIDDQLNFSDHISRTARSCRFVLYNIRLHQLLQNAAAQVVFNEPKRAHVTPLLTHLHWLPVAAGIKFKALMFAYKATSGFAPYLLSLLQIYVHSRNLRSVNERRFVVLSQRGKKSHFRTLALNLPSWWNELPNCIRTAESLTVIKKRLKTQLFSLHFPS</sequence>
<gene>
    <name evidence="2" type="primary">LOC141379155</name>
</gene>
<keyword evidence="1" id="KW-1185">Reference proteome</keyword>
<dbReference type="RefSeq" id="XP_073787928.1">
    <property type="nucleotide sequence ID" value="XM_073931827.1"/>
</dbReference>
<name>A0AC58I112_DANRE</name>
<reference evidence="2" key="1">
    <citation type="submission" date="2025-08" db="UniProtKB">
        <authorList>
            <consortium name="RefSeq"/>
        </authorList>
    </citation>
    <scope>IDENTIFICATION</scope>
    <source>
        <strain evidence="2">Tuebingen</strain>
        <tissue evidence="2">Fibroblasts and whole tissue</tissue>
    </source>
</reference>
<protein>
    <submittedName>
        <fullName evidence="2">Uncharacterized protein</fullName>
    </submittedName>
</protein>
<proteinExistence type="predicted"/>